<dbReference type="PROSITE" id="PS50234">
    <property type="entry name" value="VWFA"/>
    <property type="match status" value="1"/>
</dbReference>
<dbReference type="Gene3D" id="3.40.50.410">
    <property type="entry name" value="von Willebrand factor, type A domain"/>
    <property type="match status" value="1"/>
</dbReference>
<evidence type="ECO:0000259" key="2">
    <source>
        <dbReference type="PROSITE" id="PS50234"/>
    </source>
</evidence>
<keyword evidence="1" id="KW-1133">Transmembrane helix</keyword>
<keyword evidence="4" id="KW-1185">Reference proteome</keyword>
<organism evidence="3 4">
    <name type="scientific">Sanguibacter suaedae</name>
    <dbReference type="NCBI Taxonomy" id="2795737"/>
    <lineage>
        <taxon>Bacteria</taxon>
        <taxon>Bacillati</taxon>
        <taxon>Actinomycetota</taxon>
        <taxon>Actinomycetes</taxon>
        <taxon>Micrococcales</taxon>
        <taxon>Sanguibacteraceae</taxon>
        <taxon>Sanguibacter</taxon>
    </lineage>
</organism>
<dbReference type="Pfam" id="PF13519">
    <property type="entry name" value="VWA_2"/>
    <property type="match status" value="1"/>
</dbReference>
<dbReference type="SUPFAM" id="SSF53300">
    <property type="entry name" value="vWA-like"/>
    <property type="match status" value="1"/>
</dbReference>
<keyword evidence="1" id="KW-0472">Membrane</keyword>
<evidence type="ECO:0000313" key="3">
    <source>
        <dbReference type="EMBL" id="MBI9115812.1"/>
    </source>
</evidence>
<dbReference type="InterPro" id="IPR002035">
    <property type="entry name" value="VWF_A"/>
</dbReference>
<feature type="transmembrane region" description="Helical" evidence="1">
    <location>
        <begin position="72"/>
        <end position="93"/>
    </location>
</feature>
<dbReference type="Proteomes" id="UP000602087">
    <property type="component" value="Unassembled WGS sequence"/>
</dbReference>
<feature type="domain" description="VWFA" evidence="2">
    <location>
        <begin position="109"/>
        <end position="307"/>
    </location>
</feature>
<accession>A0A934M7U7</accession>
<evidence type="ECO:0000256" key="1">
    <source>
        <dbReference type="SAM" id="Phobius"/>
    </source>
</evidence>
<dbReference type="RefSeq" id="WP_198734383.1">
    <property type="nucleotide sequence ID" value="NZ_JAEINH010000011.1"/>
</dbReference>
<evidence type="ECO:0000313" key="4">
    <source>
        <dbReference type="Proteomes" id="UP000602087"/>
    </source>
</evidence>
<comment type="caution">
    <text evidence="3">The sequence shown here is derived from an EMBL/GenBank/DDBJ whole genome shotgun (WGS) entry which is preliminary data.</text>
</comment>
<keyword evidence="1" id="KW-0812">Transmembrane</keyword>
<feature type="transmembrane region" description="Helical" evidence="1">
    <location>
        <begin position="15"/>
        <end position="35"/>
    </location>
</feature>
<proteinExistence type="predicted"/>
<dbReference type="EMBL" id="JAEINH010000011">
    <property type="protein sequence ID" value="MBI9115812.1"/>
    <property type="molecule type" value="Genomic_DNA"/>
</dbReference>
<dbReference type="AlphaFoldDB" id="A0A934M7U7"/>
<name>A0A934M7U7_9MICO</name>
<gene>
    <name evidence="3" type="ORF">JAV76_12390</name>
</gene>
<sequence>MVILAAEQVYSTVRWPWMVAVVLAVVVIALAVGWYRVRHPRVRSPQEAVWVANSDYLGEVPEFRSWVHRYRALQWIGVTGAALAALAAAAIAARPADVSVVNQELGTRDIVLCLDVSGSMLEYDQEMVEVFSTLVDSFEGERIALSVFNSTSRTVFPLTDDYALVQDQLDEATVALDPIVTYSDDEEALNRYLRFTAGTTGTLEGSSLIGDGLANCTMLFDEADTERSRSIILATDNDLMGTPIYSLQEAVDLAEERGIVINGLYGASDWGGSAALEREYQEAIEGAGGRYFYSDDTDAVEEMVRDVQEQQAVDLEAAPEVTSSDKAGPWFLWAVGGVALLVLVQWRLRE</sequence>
<protein>
    <submittedName>
        <fullName evidence="3">VWA domain-containing protein</fullName>
    </submittedName>
</protein>
<dbReference type="InterPro" id="IPR036465">
    <property type="entry name" value="vWFA_dom_sf"/>
</dbReference>
<dbReference type="SMART" id="SM00327">
    <property type="entry name" value="VWA"/>
    <property type="match status" value="1"/>
</dbReference>
<reference evidence="3" key="1">
    <citation type="submission" date="2020-12" db="EMBL/GenBank/DDBJ databases">
        <title>Sanguibacter suaedae sp. nov., isolated from Suaeda aralocaspica.</title>
        <authorList>
            <person name="Ma Q."/>
        </authorList>
    </citation>
    <scope>NUCLEOTIDE SEQUENCE</scope>
    <source>
        <strain evidence="3">YZGR15</strain>
    </source>
</reference>